<organism evidence="2 3">
    <name type="scientific">Phialocephala subalpina</name>
    <dbReference type="NCBI Taxonomy" id="576137"/>
    <lineage>
        <taxon>Eukaryota</taxon>
        <taxon>Fungi</taxon>
        <taxon>Dikarya</taxon>
        <taxon>Ascomycota</taxon>
        <taxon>Pezizomycotina</taxon>
        <taxon>Leotiomycetes</taxon>
        <taxon>Helotiales</taxon>
        <taxon>Mollisiaceae</taxon>
        <taxon>Phialocephala</taxon>
        <taxon>Phialocephala fortinii species complex</taxon>
    </lineage>
</organism>
<gene>
    <name evidence="2" type="ORF">PAC_09165</name>
</gene>
<evidence type="ECO:0000256" key="1">
    <source>
        <dbReference type="SAM" id="Phobius"/>
    </source>
</evidence>
<sequence length="129" mass="14316">MQEAYFKVKDAAENFFREYPYLAAFTATIIAIGILYMLLPIAMKTLGFRKLGPYKGKLHLAISHIQFNTMKANVPMLVFVGSFAALWQPAFPDAEAGTLFSYLQSLGMKGGQAMIGLRASQNMLKLSKL</sequence>
<name>A0A1L7X2N3_9HELO</name>
<evidence type="ECO:0000313" key="2">
    <source>
        <dbReference type="EMBL" id="CZR59273.1"/>
    </source>
</evidence>
<dbReference type="OrthoDB" id="440424at2759"/>
<accession>A0A1L7X2N3</accession>
<protein>
    <submittedName>
        <fullName evidence="2">Uncharacterized protein</fullName>
    </submittedName>
</protein>
<evidence type="ECO:0000313" key="3">
    <source>
        <dbReference type="Proteomes" id="UP000184330"/>
    </source>
</evidence>
<keyword evidence="1" id="KW-1133">Transmembrane helix</keyword>
<proteinExistence type="predicted"/>
<dbReference type="Proteomes" id="UP000184330">
    <property type="component" value="Unassembled WGS sequence"/>
</dbReference>
<dbReference type="EMBL" id="FJOG01000013">
    <property type="protein sequence ID" value="CZR59273.1"/>
    <property type="molecule type" value="Genomic_DNA"/>
</dbReference>
<keyword evidence="1" id="KW-0812">Transmembrane</keyword>
<feature type="transmembrane region" description="Helical" evidence="1">
    <location>
        <begin position="20"/>
        <end position="39"/>
    </location>
</feature>
<reference evidence="2 3" key="1">
    <citation type="submission" date="2016-03" db="EMBL/GenBank/DDBJ databases">
        <authorList>
            <person name="Ploux O."/>
        </authorList>
    </citation>
    <scope>NUCLEOTIDE SEQUENCE [LARGE SCALE GENOMIC DNA]</scope>
    <source>
        <strain evidence="2 3">UAMH 11012</strain>
    </source>
</reference>
<keyword evidence="1" id="KW-0472">Membrane</keyword>
<keyword evidence="3" id="KW-1185">Reference proteome</keyword>
<dbReference type="AlphaFoldDB" id="A0A1L7X2N3"/>